<evidence type="ECO:0000313" key="1">
    <source>
        <dbReference type="EMBL" id="UOE45495.1"/>
    </source>
</evidence>
<reference evidence="1 2" key="1">
    <citation type="submission" date="2022-03" db="EMBL/GenBank/DDBJ databases">
        <title>Mucilaginibacter sp. isolated from the gut of Protaetia brevitarsis seulensis larvae.</title>
        <authorList>
            <person name="Won M."/>
            <person name="Kim S.-J."/>
            <person name="Kwon S.-W."/>
        </authorList>
    </citation>
    <scope>NUCLEOTIDE SEQUENCE [LARGE SCALE GENOMIC DNA]</scope>
    <source>
        <strain evidence="1 2">CFWR-12</strain>
    </source>
</reference>
<evidence type="ECO:0008006" key="3">
    <source>
        <dbReference type="Google" id="ProtNLM"/>
    </source>
</evidence>
<dbReference type="RefSeq" id="WP_243558094.1">
    <property type="nucleotide sequence ID" value="NZ_CP094528.1"/>
</dbReference>
<protein>
    <recommendedName>
        <fullName evidence="3">HNH endonuclease</fullName>
    </recommendedName>
</protein>
<accession>A0ABY4C256</accession>
<sequence length="131" mass="14226">MTGVSGHVARLVDDRDQFRCVRCGAFFIVGSRHHRQRRGSGDHTPPNLILLCGTGTTGCHGWVHAHPQRARANGWIVPVENRADPTEIPVLVFPGVWQMLLPDGTTKGIPSSEALELLAVFGLVKTGEVTI</sequence>
<dbReference type="Proteomes" id="UP000832097">
    <property type="component" value="Chromosome"/>
</dbReference>
<keyword evidence="2" id="KW-1185">Reference proteome</keyword>
<proteinExistence type="predicted"/>
<gene>
    <name evidence="1" type="ORF">MTO99_06985</name>
</gene>
<dbReference type="EMBL" id="CP094528">
    <property type="protein sequence ID" value="UOE45495.1"/>
    <property type="molecule type" value="Genomic_DNA"/>
</dbReference>
<organism evidence="1 2">
    <name type="scientific">Agromyces larvae</name>
    <dbReference type="NCBI Taxonomy" id="2929802"/>
    <lineage>
        <taxon>Bacteria</taxon>
        <taxon>Bacillati</taxon>
        <taxon>Actinomycetota</taxon>
        <taxon>Actinomycetes</taxon>
        <taxon>Micrococcales</taxon>
        <taxon>Microbacteriaceae</taxon>
        <taxon>Agromyces</taxon>
    </lineage>
</organism>
<name>A0ABY4C256_9MICO</name>
<evidence type="ECO:0000313" key="2">
    <source>
        <dbReference type="Proteomes" id="UP000832097"/>
    </source>
</evidence>